<keyword evidence="2" id="KW-1185">Reference proteome</keyword>
<evidence type="ECO:0000313" key="2">
    <source>
        <dbReference type="Proteomes" id="UP000321328"/>
    </source>
</evidence>
<sequence>MLLEALGKPNERWAQAEIVQNVRAKSQTQVAYARRQIGHERACFFSDFDARSAAMKGHALQCVVERRQCLADFVM</sequence>
<organism evidence="1 2">
    <name type="scientific">Pseudonocardia asaccharolytica DSM 44247 = NBRC 16224</name>
    <dbReference type="NCBI Taxonomy" id="1123024"/>
    <lineage>
        <taxon>Bacteria</taxon>
        <taxon>Bacillati</taxon>
        <taxon>Actinomycetota</taxon>
        <taxon>Actinomycetes</taxon>
        <taxon>Pseudonocardiales</taxon>
        <taxon>Pseudonocardiaceae</taxon>
        <taxon>Pseudonocardia</taxon>
    </lineage>
</organism>
<dbReference type="AlphaFoldDB" id="A0A511D6Q6"/>
<comment type="caution">
    <text evidence="1">The sequence shown here is derived from an EMBL/GenBank/DDBJ whole genome shotgun (WGS) entry which is preliminary data.</text>
</comment>
<evidence type="ECO:0000313" key="1">
    <source>
        <dbReference type="EMBL" id="GEL20452.1"/>
    </source>
</evidence>
<gene>
    <name evidence="1" type="ORF">PA7_42890</name>
</gene>
<protein>
    <submittedName>
        <fullName evidence="1">Uncharacterized protein</fullName>
    </submittedName>
</protein>
<dbReference type="EMBL" id="BJVI01000071">
    <property type="protein sequence ID" value="GEL20452.1"/>
    <property type="molecule type" value="Genomic_DNA"/>
</dbReference>
<dbReference type="Proteomes" id="UP000321328">
    <property type="component" value="Unassembled WGS sequence"/>
</dbReference>
<accession>A0A511D6Q6</accession>
<proteinExistence type="predicted"/>
<name>A0A511D6Q6_9PSEU</name>
<reference evidence="1 2" key="1">
    <citation type="submission" date="2019-07" db="EMBL/GenBank/DDBJ databases">
        <title>Whole genome shotgun sequence of Pseudonocardia asaccharolytica NBRC 16224.</title>
        <authorList>
            <person name="Hosoyama A."/>
            <person name="Uohara A."/>
            <person name="Ohji S."/>
            <person name="Ichikawa N."/>
        </authorList>
    </citation>
    <scope>NUCLEOTIDE SEQUENCE [LARGE SCALE GENOMIC DNA]</scope>
    <source>
        <strain evidence="1 2">NBRC 16224</strain>
    </source>
</reference>